<gene>
    <name evidence="2" type="ORF">BDV24DRAFT_137217</name>
</gene>
<reference evidence="2" key="1">
    <citation type="submission" date="2019-04" db="EMBL/GenBank/DDBJ databases">
        <title>Friends and foes A comparative genomics study of 23 Aspergillus species from section Flavi.</title>
        <authorList>
            <consortium name="DOE Joint Genome Institute"/>
            <person name="Kjaerbolling I."/>
            <person name="Vesth T."/>
            <person name="Frisvad J.C."/>
            <person name="Nybo J.L."/>
            <person name="Theobald S."/>
            <person name="Kildgaard S."/>
            <person name="Isbrandt T."/>
            <person name="Kuo A."/>
            <person name="Sato A."/>
            <person name="Lyhne E.K."/>
            <person name="Kogle M.E."/>
            <person name="Wiebenga A."/>
            <person name="Kun R.S."/>
            <person name="Lubbers R.J."/>
            <person name="Makela M.R."/>
            <person name="Barry K."/>
            <person name="Chovatia M."/>
            <person name="Clum A."/>
            <person name="Daum C."/>
            <person name="Haridas S."/>
            <person name="He G."/>
            <person name="LaButti K."/>
            <person name="Lipzen A."/>
            <person name="Mondo S."/>
            <person name="Riley R."/>
            <person name="Salamov A."/>
            <person name="Simmons B.A."/>
            <person name="Magnuson J.K."/>
            <person name="Henrissat B."/>
            <person name="Mortensen U.H."/>
            <person name="Larsen T.O."/>
            <person name="Devries R.P."/>
            <person name="Grigoriev I.V."/>
            <person name="Machida M."/>
            <person name="Baker S.E."/>
            <person name="Andersen M.R."/>
        </authorList>
    </citation>
    <scope>NUCLEOTIDE SEQUENCE</scope>
    <source>
        <strain evidence="2">CBS 117612</strain>
    </source>
</reference>
<feature type="region of interest" description="Disordered" evidence="1">
    <location>
        <begin position="325"/>
        <end position="344"/>
    </location>
</feature>
<sequence length="600" mass="67044">MAQGELWSTLVTAIDPGNIRAMPAVLQSTIDLLETELARARAALKEIQPDTAPILIPGDELAVGAIAAYRRNLIARASDFYYGSHRLSPKEVGLVPVIQEVQSDEEEDKESRQKLDDIIIVTPPKQVSLVDVLSNSLILDHMAPYLSVPTLFAIASTSHVLRTVIMKTPYIFRHLDLTQGPGHWLPSNSSRSSEAGISSNESLENSLTEDTPYSVPLQRIFAGLGRSSILQDVRTLILDGLSVPAELVAELILTDRFNVNLLSIRECRHLNERKLIQVLQHAVRPSRPKGAPRVKGIYYFTPMTQPRAMMRSRYRDWWSSRCTPPTNNGDLETKEGPPSSDDTRESALYYQNAWYRPSGKLIPRSIEEGWAHTIQQCQGIISFDAVLCRGPRHNVDLYTSLEHDEDGYRPEGEPLGPAIATVALGPRGCDGCRTSPEGPAVWGESPERQFPLLAPLPLHSSSVAVAKRPVLFPDVHPIMVARCAECLTDRWCRRCNKWFCTNCLPSPERVRTNLSPHQTAVRGPRASQDTSLSHERRRFLPGVSRDCWECGPTCATCKTECQRTCQNCQGEYCVDHNEGCSPTMCDWCNTSARHQFRQLY</sequence>
<organism evidence="2">
    <name type="scientific">Aspergillus arachidicola</name>
    <dbReference type="NCBI Taxonomy" id="656916"/>
    <lineage>
        <taxon>Eukaryota</taxon>
        <taxon>Fungi</taxon>
        <taxon>Dikarya</taxon>
        <taxon>Ascomycota</taxon>
        <taxon>Pezizomycotina</taxon>
        <taxon>Eurotiomycetes</taxon>
        <taxon>Eurotiomycetidae</taxon>
        <taxon>Eurotiales</taxon>
        <taxon>Aspergillaceae</taxon>
        <taxon>Aspergillus</taxon>
        <taxon>Aspergillus subgen. Circumdati</taxon>
    </lineage>
</organism>
<protein>
    <recommendedName>
        <fullName evidence="3">Ubiquitin fusion degradation protein (Ufd1)</fullName>
    </recommendedName>
</protein>
<evidence type="ECO:0008006" key="3">
    <source>
        <dbReference type="Google" id="ProtNLM"/>
    </source>
</evidence>
<dbReference type="Proteomes" id="UP000325558">
    <property type="component" value="Unassembled WGS sequence"/>
</dbReference>
<dbReference type="EMBL" id="ML737162">
    <property type="protein sequence ID" value="KAE8338939.1"/>
    <property type="molecule type" value="Genomic_DNA"/>
</dbReference>
<feature type="region of interest" description="Disordered" evidence="1">
    <location>
        <begin position="186"/>
        <end position="209"/>
    </location>
</feature>
<evidence type="ECO:0000313" key="2">
    <source>
        <dbReference type="EMBL" id="KAE8338939.1"/>
    </source>
</evidence>
<evidence type="ECO:0000256" key="1">
    <source>
        <dbReference type="SAM" id="MobiDB-lite"/>
    </source>
</evidence>
<name>A0A5N6Y3B4_9EURO</name>
<feature type="region of interest" description="Disordered" evidence="1">
    <location>
        <begin position="515"/>
        <end position="534"/>
    </location>
</feature>
<dbReference type="AlphaFoldDB" id="A0A5N6Y3B4"/>
<feature type="compositionally biased region" description="Polar residues" evidence="1">
    <location>
        <begin position="186"/>
        <end position="197"/>
    </location>
</feature>
<accession>A0A5N6Y3B4</accession>
<proteinExistence type="predicted"/>
<dbReference type="OrthoDB" id="5345494at2759"/>
<feature type="compositionally biased region" description="Basic and acidic residues" evidence="1">
    <location>
        <begin position="331"/>
        <end position="344"/>
    </location>
</feature>